<feature type="region of interest" description="Disordered" evidence="2">
    <location>
        <begin position="535"/>
        <end position="556"/>
    </location>
</feature>
<feature type="region of interest" description="Disordered" evidence="2">
    <location>
        <begin position="772"/>
        <end position="807"/>
    </location>
</feature>
<keyword evidence="5" id="KW-1185">Reference proteome</keyword>
<evidence type="ECO:0000256" key="1">
    <source>
        <dbReference type="PROSITE-ProRule" id="PRU00047"/>
    </source>
</evidence>
<dbReference type="Proteomes" id="UP000011096">
    <property type="component" value="Unassembled WGS sequence"/>
</dbReference>
<dbReference type="RefSeq" id="XP_031879022.2">
    <property type="nucleotide sequence ID" value="XM_032024314.2"/>
</dbReference>
<keyword evidence="1" id="KW-0862">Zinc</keyword>
<dbReference type="AlphaFoldDB" id="A0A7J6JCY4"/>
<comment type="caution">
    <text evidence="4">The sequence shown here is derived from an EMBL/GenBank/DDBJ whole genome shotgun (WGS) entry which is preliminary data.</text>
</comment>
<accession>A0A7J6JCY4</accession>
<dbReference type="InterPro" id="IPR036875">
    <property type="entry name" value="Znf_CCHC_sf"/>
</dbReference>
<dbReference type="InterPro" id="IPR032567">
    <property type="entry name" value="RTL1-rel"/>
</dbReference>
<proteinExistence type="predicted"/>
<dbReference type="Pfam" id="PF03732">
    <property type="entry name" value="Retrotrans_gag"/>
    <property type="match status" value="1"/>
</dbReference>
<evidence type="ECO:0000313" key="4">
    <source>
        <dbReference type="EMBL" id="KAF4487712.1"/>
    </source>
</evidence>
<evidence type="ECO:0000259" key="3">
    <source>
        <dbReference type="PROSITE" id="PS50158"/>
    </source>
</evidence>
<dbReference type="SUPFAM" id="SSF57756">
    <property type="entry name" value="Retrovirus zinc finger-like domains"/>
    <property type="match status" value="1"/>
</dbReference>
<protein>
    <submittedName>
        <fullName evidence="4">Retrotransposon-derived protein PEG10</fullName>
    </submittedName>
</protein>
<dbReference type="InterPro" id="IPR005162">
    <property type="entry name" value="Retrotrans_gag_dom"/>
</dbReference>
<dbReference type="Pfam" id="PF00098">
    <property type="entry name" value="zf-CCHC"/>
    <property type="match status" value="1"/>
</dbReference>
<feature type="compositionally biased region" description="Basic and acidic residues" evidence="2">
    <location>
        <begin position="780"/>
        <end position="794"/>
    </location>
</feature>
<sequence>MSSRASAKSPTPGSSSSSKQPVKSLAEELEGAPMAVDSDDEVTLKKETYDKLRARVKKGDDDIAKVQAMYNETANELQGLKQMIQELGNGPQRLTDLENGIARLGGQGSNPLIQELQNEVNTLRAAANIVTTPTGGRQKLKLSAPITYDGTPGQLKSFLIQVKNYQNFHHGDFTSQTEKVVHAATYLRGRALKWFEPIQEEFLKYETLDECSTETRDIYSSFQGFEDALRSLFQDPDEKRQAERDLAQLRQTKSTKEYAAMFRQLSIQLDLTEETKIFMFYQGLKDEVKDEIVKIDRPEDFLQYADLAIKIDNRLFERRKEKGEKRQGPNTGRKYQWQPQHKFNNQRNDNRPRSNWNNNRQSTAYGQHSGPMDLSMMTKPNDRKPWNPKCYNCNQQGHIAKNCKQPKKLPWKPVAERPRQVNTIAKAPHASQSWTGCYDDDCRIHLEDKEMSGHYPRDSNPGRSGYDMSAPDTRPRTLAMMHTSNSKIQRKPREQLNEMLRIQRPEPITAHAINQRFHHEEQQIRKEMELIQREDARQTHLRQQESEEEPEHQHDPLTEQQLLSMTSNWTFGEGESSPYDSDEPRDVARQRTQTEITYGFTPSVDDSSSEEEPDDQENRIKQLLKYQEIDMLQDKQHRHFYGTSANQRDRDYTPQLHTEDHPALRSNHRLHQTLFWPQCFHDRCKEHMGEKHDYQFYPRRHNDEPIREIYSTSAMIGWTMVLFEDNLAVFRPSPQFPMRCQHDNDMKWDECQQDECQVHYQEKARAWRVMKNGPRPPQVKIRENSLTKARREGKQITYPGHSELSKN</sequence>
<feature type="domain" description="CCHC-type" evidence="3">
    <location>
        <begin position="389"/>
        <end position="405"/>
    </location>
</feature>
<feature type="region of interest" description="Disordered" evidence="2">
    <location>
        <begin position="451"/>
        <end position="474"/>
    </location>
</feature>
<feature type="region of interest" description="Disordered" evidence="2">
    <location>
        <begin position="1"/>
        <end position="42"/>
    </location>
</feature>
<keyword evidence="1" id="KW-0863">Zinc-finger</keyword>
<name>A0A7J6JCY4_COLFN</name>
<gene>
    <name evidence="4" type="ORF">CGGC5_v005758</name>
</gene>
<feature type="compositionally biased region" description="Low complexity" evidence="2">
    <location>
        <begin position="1"/>
        <end position="24"/>
    </location>
</feature>
<evidence type="ECO:0000313" key="5">
    <source>
        <dbReference type="Proteomes" id="UP000011096"/>
    </source>
</evidence>
<feature type="region of interest" description="Disordered" evidence="2">
    <location>
        <begin position="593"/>
        <end position="617"/>
    </location>
</feature>
<dbReference type="InParanoid" id="A0A7J6JCY4"/>
<dbReference type="GO" id="GO:0008270">
    <property type="term" value="F:zinc ion binding"/>
    <property type="evidence" value="ECO:0007669"/>
    <property type="project" value="UniProtKB-KW"/>
</dbReference>
<dbReference type="PROSITE" id="PS50158">
    <property type="entry name" value="ZF_CCHC"/>
    <property type="match status" value="1"/>
</dbReference>
<dbReference type="GO" id="GO:0003676">
    <property type="term" value="F:nucleic acid binding"/>
    <property type="evidence" value="ECO:0007669"/>
    <property type="project" value="InterPro"/>
</dbReference>
<organism evidence="4 5">
    <name type="scientific">Colletotrichum fructicola (strain Nara gc5)</name>
    <name type="common">Anthracnose fungus</name>
    <name type="synonym">Colletotrichum gloeosporioides (strain Nara gc5)</name>
    <dbReference type="NCBI Taxonomy" id="1213859"/>
    <lineage>
        <taxon>Eukaryota</taxon>
        <taxon>Fungi</taxon>
        <taxon>Dikarya</taxon>
        <taxon>Ascomycota</taxon>
        <taxon>Pezizomycotina</taxon>
        <taxon>Sordariomycetes</taxon>
        <taxon>Hypocreomycetidae</taxon>
        <taxon>Glomerellales</taxon>
        <taxon>Glomerellaceae</taxon>
        <taxon>Colletotrichum</taxon>
        <taxon>Colletotrichum gloeosporioides species complex</taxon>
    </lineage>
</organism>
<feature type="compositionally biased region" description="Polar residues" evidence="2">
    <location>
        <begin position="337"/>
        <end position="346"/>
    </location>
</feature>
<evidence type="ECO:0000256" key="2">
    <source>
        <dbReference type="SAM" id="MobiDB-lite"/>
    </source>
</evidence>
<reference evidence="4 5" key="1">
    <citation type="submission" date="2012-08" db="EMBL/GenBank/DDBJ databases">
        <authorList>
            <person name="Gan P.H.P."/>
            <person name="Ikeda K."/>
            <person name="Irieda H."/>
            <person name="Narusaka M."/>
            <person name="O'Connell R.J."/>
            <person name="Narusaka Y."/>
            <person name="Takano Y."/>
            <person name="Kubo Y."/>
            <person name="Shirasu K."/>
        </authorList>
    </citation>
    <scope>NUCLEOTIDE SEQUENCE [LARGE SCALE GENOMIC DNA]</scope>
    <source>
        <strain evidence="4 5">Nara gc5</strain>
    </source>
</reference>
<dbReference type="Gene3D" id="4.10.60.10">
    <property type="entry name" value="Zinc finger, CCHC-type"/>
    <property type="match status" value="1"/>
</dbReference>
<reference evidence="4 5" key="2">
    <citation type="submission" date="2020-04" db="EMBL/GenBank/DDBJ databases">
        <title>Genome sequencing and assembly of multiple isolates from the Colletotrichum gloeosporioides species complex.</title>
        <authorList>
            <person name="Gan P."/>
            <person name="Shirasu K."/>
        </authorList>
    </citation>
    <scope>NUCLEOTIDE SEQUENCE [LARGE SCALE GENOMIC DNA]</scope>
    <source>
        <strain evidence="4 5">Nara gc5</strain>
    </source>
</reference>
<dbReference type="EMBL" id="ANPB02000003">
    <property type="protein sequence ID" value="KAF4487712.1"/>
    <property type="molecule type" value="Genomic_DNA"/>
</dbReference>
<dbReference type="PANTHER" id="PTHR15503">
    <property type="entry name" value="LDOC1 RELATED"/>
    <property type="match status" value="1"/>
</dbReference>
<feature type="region of interest" description="Disordered" evidence="2">
    <location>
        <begin position="320"/>
        <end position="378"/>
    </location>
</feature>
<dbReference type="PANTHER" id="PTHR15503:SF22">
    <property type="entry name" value="TRANSPOSON TY3-I GAG POLYPROTEIN"/>
    <property type="match status" value="1"/>
</dbReference>
<dbReference type="SMART" id="SM00343">
    <property type="entry name" value="ZnF_C2HC"/>
    <property type="match status" value="1"/>
</dbReference>
<dbReference type="InterPro" id="IPR001878">
    <property type="entry name" value="Znf_CCHC"/>
</dbReference>
<keyword evidence="1" id="KW-0479">Metal-binding</keyword>
<dbReference type="GeneID" id="43608483"/>
<dbReference type="OrthoDB" id="4845918at2759"/>